<keyword evidence="11" id="KW-1185">Reference proteome</keyword>
<dbReference type="GO" id="GO:0005634">
    <property type="term" value="C:nucleus"/>
    <property type="evidence" value="ECO:0007669"/>
    <property type="project" value="UniProtKB-SubCell"/>
</dbReference>
<dbReference type="InterPro" id="IPR022043">
    <property type="entry name" value="CAF1A_DD"/>
</dbReference>
<proteinExistence type="predicted"/>
<dbReference type="Proteomes" id="UP001516400">
    <property type="component" value="Unassembled WGS sequence"/>
</dbReference>
<keyword evidence="4" id="KW-0143">Chaperone</keyword>
<evidence type="ECO:0000256" key="6">
    <source>
        <dbReference type="ARBA" id="ARBA00023242"/>
    </source>
</evidence>
<reference evidence="10 11" key="1">
    <citation type="journal article" date="2021" name="BMC Biol.">
        <title>Horizontally acquired antibacterial genes associated with adaptive radiation of ladybird beetles.</title>
        <authorList>
            <person name="Li H.S."/>
            <person name="Tang X.F."/>
            <person name="Huang Y.H."/>
            <person name="Xu Z.Y."/>
            <person name="Chen M.L."/>
            <person name="Du X.Y."/>
            <person name="Qiu B.Y."/>
            <person name="Chen P.T."/>
            <person name="Zhang W."/>
            <person name="Slipinski A."/>
            <person name="Escalona H.E."/>
            <person name="Waterhouse R.M."/>
            <person name="Zwick A."/>
            <person name="Pang H."/>
        </authorList>
    </citation>
    <scope>NUCLEOTIDE SEQUENCE [LARGE SCALE GENOMIC DNA]</scope>
    <source>
        <strain evidence="10">SYSU2018</strain>
    </source>
</reference>
<sequence length="829" mass="95778">MTYAICYDFDMMSKIPNQDSFLQNFNRMRLESSREQPVLYVTMATWIPKCNVYHHIIDAEDAVSSDEKASKIFKEENISKSTDHKKETTTPNVILIDSDSEQGVSTTKEKTCEIKKKGIAPVFLKASGKNFPKIKPKNDSPKSEIREIVCINSDSEEISSLDAVSDIIHSEANVGSNTTDNVVIASESEATATTLENITIDSSKSEEVTATAVENITIDSDVRDSTDSIEDNKSDGKIDTDSKQCSSIKNNLEEIETLDESFSISEVSIKSPSDISKNEPVTPNSNRLRNGNSRKSVAEPSTPVSKKSTDEKTPKRKNTPKQIQKQLESEKKRLQKEKEREEREKQKQDEKEKKEAERLKKKEQKQKEIEQKLKEKEEKEEQRKREKEQKKIEKEQKEEQKRKEKEEEKLRKQQELDEKNKEKLKEEEKKQKAVAAFVSFFVPKKIHSSDDKKTEEVTLAFMPFEVKSDMKLPPPRREPLNEEQKNNLIHLVENNSDHSYLLDLKSMKPRTCSKTWLCQESEDDIAIIEDEEILGETICEEKPKSERMRAKFLKFQENQRPAYYGTWRKKSKNITGRKPFGKETIFDYEVDSDDDWEEEEQGENLEVVSDDDKENEPENEDYEVDNEFFVPHGHLSDDEVDDEENARLSPESQKQKLKLLKDAFDLDIKSKTQKIKPRSIGCIWYNQDGKCIDEAIDRYLKPLTVIIKAKIQIKKREPGNAEGNKKKVQLVKDIPENLMPALLKLVHGNTINRKSMANEFLNYIQNNKIEMELSKANILRSISNVAHWTKNTNIKGKFCWMVNEDVAEKFSIELVLPNNWESVKDSLKV</sequence>
<evidence type="ECO:0000256" key="7">
    <source>
        <dbReference type="SAM" id="MobiDB-lite"/>
    </source>
</evidence>
<feature type="domain" description="Chromatin assembly factor 1 subunit A dimerization" evidence="9">
    <location>
        <begin position="551"/>
        <end position="620"/>
    </location>
</feature>
<organism evidence="10 11">
    <name type="scientific">Cryptolaemus montrouzieri</name>
    <dbReference type="NCBI Taxonomy" id="559131"/>
    <lineage>
        <taxon>Eukaryota</taxon>
        <taxon>Metazoa</taxon>
        <taxon>Ecdysozoa</taxon>
        <taxon>Arthropoda</taxon>
        <taxon>Hexapoda</taxon>
        <taxon>Insecta</taxon>
        <taxon>Pterygota</taxon>
        <taxon>Neoptera</taxon>
        <taxon>Endopterygota</taxon>
        <taxon>Coleoptera</taxon>
        <taxon>Polyphaga</taxon>
        <taxon>Cucujiformia</taxon>
        <taxon>Coccinelloidea</taxon>
        <taxon>Coccinellidae</taxon>
        <taxon>Scymninae</taxon>
        <taxon>Scymnini</taxon>
        <taxon>Cryptolaemus</taxon>
    </lineage>
</organism>
<evidence type="ECO:0000313" key="10">
    <source>
        <dbReference type="EMBL" id="KAL3278106.1"/>
    </source>
</evidence>
<name>A0ABD2NH44_9CUCU</name>
<evidence type="ECO:0000256" key="5">
    <source>
        <dbReference type="ARBA" id="ARBA00023204"/>
    </source>
</evidence>
<dbReference type="PANTHER" id="PTHR15272:SF0">
    <property type="entry name" value="CHROMATIN ASSEMBLY FACTOR 1 SUBUNIT A"/>
    <property type="match status" value="1"/>
</dbReference>
<dbReference type="EMBL" id="JABFTP020000103">
    <property type="protein sequence ID" value="KAL3278106.1"/>
    <property type="molecule type" value="Genomic_DNA"/>
</dbReference>
<evidence type="ECO:0000256" key="3">
    <source>
        <dbReference type="ARBA" id="ARBA00022763"/>
    </source>
</evidence>
<feature type="region of interest" description="Disordered" evidence="7">
    <location>
        <begin position="266"/>
        <end position="428"/>
    </location>
</feature>
<evidence type="ECO:0000259" key="9">
    <source>
        <dbReference type="Pfam" id="PF12253"/>
    </source>
</evidence>
<comment type="subcellular location">
    <subcellularLocation>
        <location evidence="1">Nucleus</location>
    </subcellularLocation>
</comment>
<evidence type="ECO:0008006" key="12">
    <source>
        <dbReference type="Google" id="ProtNLM"/>
    </source>
</evidence>
<dbReference type="AlphaFoldDB" id="A0ABD2NH44"/>
<comment type="caution">
    <text evidence="10">The sequence shown here is derived from an EMBL/GenBank/DDBJ whole genome shotgun (WGS) entry which is preliminary data.</text>
</comment>
<feature type="region of interest" description="Disordered" evidence="7">
    <location>
        <begin position="223"/>
        <end position="243"/>
    </location>
</feature>
<keyword evidence="5" id="KW-0234">DNA repair</keyword>
<dbReference type="Pfam" id="PF12253">
    <property type="entry name" value="CAF1A_dimeriz"/>
    <property type="match status" value="1"/>
</dbReference>
<accession>A0ABD2NH44</accession>
<dbReference type="InterPro" id="IPR021644">
    <property type="entry name" value="CAF-1_p150_acidic"/>
</dbReference>
<keyword evidence="6" id="KW-0539">Nucleus</keyword>
<feature type="region of interest" description="Disordered" evidence="7">
    <location>
        <begin position="633"/>
        <end position="652"/>
    </location>
</feature>
<gene>
    <name evidence="10" type="ORF">HHI36_013450</name>
</gene>
<evidence type="ECO:0000256" key="1">
    <source>
        <dbReference type="ARBA" id="ARBA00004123"/>
    </source>
</evidence>
<dbReference type="GO" id="GO:0006281">
    <property type="term" value="P:DNA repair"/>
    <property type="evidence" value="ECO:0007669"/>
    <property type="project" value="UniProtKB-KW"/>
</dbReference>
<evidence type="ECO:0000256" key="2">
    <source>
        <dbReference type="ARBA" id="ARBA00022705"/>
    </source>
</evidence>
<feature type="domain" description="Chromatin assembly factor 1 p150 subunit acidic region" evidence="8">
    <location>
        <begin position="330"/>
        <end position="471"/>
    </location>
</feature>
<feature type="compositionally biased region" description="Basic and acidic residues" evidence="7">
    <location>
        <begin position="223"/>
        <end position="242"/>
    </location>
</feature>
<evidence type="ECO:0000256" key="4">
    <source>
        <dbReference type="ARBA" id="ARBA00023186"/>
    </source>
</evidence>
<dbReference type="Pfam" id="PF11600">
    <property type="entry name" value="CAF1A_acidic"/>
    <property type="match status" value="1"/>
</dbReference>
<dbReference type="GO" id="GO:0006260">
    <property type="term" value="P:DNA replication"/>
    <property type="evidence" value="ECO:0007669"/>
    <property type="project" value="UniProtKB-KW"/>
</dbReference>
<feature type="compositionally biased region" description="Basic and acidic residues" evidence="7">
    <location>
        <begin position="327"/>
        <end position="428"/>
    </location>
</feature>
<feature type="region of interest" description="Disordered" evidence="7">
    <location>
        <begin position="592"/>
        <end position="622"/>
    </location>
</feature>
<protein>
    <recommendedName>
        <fullName evidence="12">Chromatin assembly factor 1 subunit A</fullName>
    </recommendedName>
</protein>
<evidence type="ECO:0000313" key="11">
    <source>
        <dbReference type="Proteomes" id="UP001516400"/>
    </source>
</evidence>
<feature type="compositionally biased region" description="Polar residues" evidence="7">
    <location>
        <begin position="266"/>
        <end position="295"/>
    </location>
</feature>
<dbReference type="PANTHER" id="PTHR15272">
    <property type="entry name" value="CHROMATIN ASSEMBLY FACTOR 1 SUBUNIT A CAF-1 SUBUNIT A"/>
    <property type="match status" value="1"/>
</dbReference>
<keyword evidence="2" id="KW-0235">DNA replication</keyword>
<keyword evidence="3" id="KW-0227">DNA damage</keyword>
<evidence type="ECO:0000259" key="8">
    <source>
        <dbReference type="Pfam" id="PF11600"/>
    </source>
</evidence>